<dbReference type="GO" id="GO:0000995">
    <property type="term" value="F:RNA polymerase III general transcription initiation factor activity"/>
    <property type="evidence" value="ECO:0000318"/>
    <property type="project" value="GO_Central"/>
</dbReference>
<feature type="compositionally biased region" description="Basic residues" evidence="10">
    <location>
        <begin position="679"/>
        <end position="688"/>
    </location>
</feature>
<feature type="compositionally biased region" description="Basic and acidic residues" evidence="10">
    <location>
        <begin position="560"/>
        <end position="575"/>
    </location>
</feature>
<dbReference type="EMBL" id="DF237063">
    <property type="protein sequence ID" value="GAQ82537.1"/>
    <property type="molecule type" value="Genomic_DNA"/>
</dbReference>
<dbReference type="GO" id="GO:0000126">
    <property type="term" value="C:transcription factor TFIIIB complex"/>
    <property type="evidence" value="ECO:0000318"/>
    <property type="project" value="GO_Central"/>
</dbReference>
<dbReference type="CDD" id="cd20554">
    <property type="entry name" value="CYCLIN_TFIIIB90_rpt2"/>
    <property type="match status" value="1"/>
</dbReference>
<evidence type="ECO:0000313" key="13">
    <source>
        <dbReference type="Proteomes" id="UP000054558"/>
    </source>
</evidence>
<organism evidence="12 13">
    <name type="scientific">Klebsormidium nitens</name>
    <name type="common">Green alga</name>
    <name type="synonym">Ulothrix nitens</name>
    <dbReference type="NCBI Taxonomy" id="105231"/>
    <lineage>
        <taxon>Eukaryota</taxon>
        <taxon>Viridiplantae</taxon>
        <taxon>Streptophyta</taxon>
        <taxon>Klebsormidiophyceae</taxon>
        <taxon>Klebsormidiales</taxon>
        <taxon>Klebsormidiaceae</taxon>
        <taxon>Klebsormidium</taxon>
    </lineage>
</organism>
<dbReference type="Gene3D" id="1.20.5.650">
    <property type="entry name" value="Single helix bin"/>
    <property type="match status" value="1"/>
</dbReference>
<keyword evidence="3" id="KW-0479">Metal-binding</keyword>
<evidence type="ECO:0000256" key="7">
    <source>
        <dbReference type="ARBA" id="ARBA00023159"/>
    </source>
</evidence>
<comment type="subcellular location">
    <subcellularLocation>
        <location evidence="1">Nucleus</location>
    </subcellularLocation>
</comment>
<evidence type="ECO:0000256" key="8">
    <source>
        <dbReference type="ARBA" id="ARBA00023163"/>
    </source>
</evidence>
<feature type="region of interest" description="Disordered" evidence="10">
    <location>
        <begin position="455"/>
        <end position="607"/>
    </location>
</feature>
<keyword evidence="5" id="KW-0862">Zinc</keyword>
<proteinExistence type="inferred from homology"/>
<dbReference type="OrthoDB" id="511529at2759"/>
<evidence type="ECO:0000259" key="11">
    <source>
        <dbReference type="SMART" id="SM00385"/>
    </source>
</evidence>
<keyword evidence="7" id="KW-0010">Activator</keyword>
<evidence type="ECO:0000256" key="9">
    <source>
        <dbReference type="ARBA" id="ARBA00023242"/>
    </source>
</evidence>
<dbReference type="PRINTS" id="PR00685">
    <property type="entry name" value="TIFACTORIIB"/>
</dbReference>
<dbReference type="GO" id="GO:0003743">
    <property type="term" value="F:translation initiation factor activity"/>
    <property type="evidence" value="ECO:0007669"/>
    <property type="project" value="UniProtKB-KW"/>
</dbReference>
<accession>A0A1Y1I191</accession>
<feature type="compositionally biased region" description="Acidic residues" evidence="10">
    <location>
        <begin position="857"/>
        <end position="866"/>
    </location>
</feature>
<dbReference type="Gene3D" id="1.10.472.10">
    <property type="entry name" value="Cyclin-like"/>
    <property type="match status" value="1"/>
</dbReference>
<feature type="compositionally biased region" description="Basic and acidic residues" evidence="10">
    <location>
        <begin position="737"/>
        <end position="747"/>
    </location>
</feature>
<dbReference type="GO" id="GO:0017025">
    <property type="term" value="F:TBP-class protein binding"/>
    <property type="evidence" value="ECO:0007669"/>
    <property type="project" value="InterPro"/>
</dbReference>
<sequence length="866" mass="93919">MVWCNYCAQDQVTELDETNGFTCCTGCGQVLEDTVYSTDPTFSKGAGGQSQVDGNFVASEFNTSSLNRLAGPRGRVFGTQADSHEKTISKGKHEITEIVERLQIRPREDIIASAHRLYKLGVQRNFTRGRRTQQVAAACLYIICRQESKPWMLIDFSDCLQTNVYVLGAVFLQLCRLLSLTEHPIMQKPVDPSLFIHRFADKLDFGERKKHLVANTALRLVASMKRDWMQTGRRPSGICGAALFIAAHIHGFERSKKDIVAIVHICEATLKKRLIEFEKTESGSLTAEEFEVKAKEFEIEAHRPLSLSAGNAGTLTVPQEVTCMHRGMGEAHYALGLCKCCYDEFIKVSGGTGGSGSAPPAFQRAEQARTAEELEKQRLLKVLAADDAGLDKNAESYAEELAKRAVIHRKVRRKRKGLAEAFRETVASRRMEQEMEEALGSLDVATIEGGLHAARLSDGSGATTSQGETAHSGASNAGSPSGSRDGTPSPRGDTPAADGQRSPLGSRMPGGVASPSVRLEGLKGRPSPVSPLRPANAARPGAAEMQSAEANGAPMVKAGEASRKVEEEIDGRVSDGEEEEQLEGEVVNEPEEEEDRLSDIDDDEVDGYLHTEEEVKMKSIIWEELHKEYLADQESKRAAVEAAEAAHVAAITAAKDNAVGAEQLEAAEQIAAAAVAAVRAKKERKKKEKAAGKEAGPAESAASATHRMLASRKLSSKVNYTVLAQLFKTGSSSGDAKGAKRKQEPVDAKQPSPWVQPGAAKKSKPDARKGRRVTFAEDGQAQDQVVQPKVGKSRLGRSSELAGKARTVASERAAEKAAEAQKGAQREPERGEDVEETARREIQQMEDLVPETGGYGDDYDSEYYNY</sequence>
<dbReference type="GO" id="GO:0006383">
    <property type="term" value="P:transcription by RNA polymerase III"/>
    <property type="evidence" value="ECO:0000318"/>
    <property type="project" value="GO_Central"/>
</dbReference>
<evidence type="ECO:0000256" key="4">
    <source>
        <dbReference type="ARBA" id="ARBA00022771"/>
    </source>
</evidence>
<dbReference type="AlphaFoldDB" id="A0A1Y1I191"/>
<evidence type="ECO:0000256" key="3">
    <source>
        <dbReference type="ARBA" id="ARBA00022723"/>
    </source>
</evidence>
<dbReference type="GO" id="GO:0005634">
    <property type="term" value="C:nucleus"/>
    <property type="evidence" value="ECO:0000318"/>
    <property type="project" value="GO_Central"/>
</dbReference>
<feature type="domain" description="Cyclin-like" evidence="11">
    <location>
        <begin position="93"/>
        <end position="176"/>
    </location>
</feature>
<gene>
    <name evidence="12" type="ORF">KFL_001140250</name>
</gene>
<feature type="region of interest" description="Disordered" evidence="10">
    <location>
        <begin position="679"/>
        <end position="708"/>
    </location>
</feature>
<dbReference type="GO" id="GO:0001006">
    <property type="term" value="F:RNA polymerase III type 3 promoter sequence-specific DNA binding"/>
    <property type="evidence" value="ECO:0000318"/>
    <property type="project" value="GO_Central"/>
</dbReference>
<evidence type="ECO:0000256" key="2">
    <source>
        <dbReference type="ARBA" id="ARBA00010857"/>
    </source>
</evidence>
<dbReference type="SMART" id="SM00385">
    <property type="entry name" value="CYCLIN"/>
    <property type="match status" value="2"/>
</dbReference>
<keyword evidence="12" id="KW-0648">Protein biosynthesis</keyword>
<feature type="region of interest" description="Disordered" evidence="10">
    <location>
        <begin position="730"/>
        <end position="866"/>
    </location>
</feature>
<dbReference type="GO" id="GO:0008270">
    <property type="term" value="F:zinc ion binding"/>
    <property type="evidence" value="ECO:0007669"/>
    <property type="project" value="UniProtKB-KW"/>
</dbReference>
<dbReference type="Pfam" id="PF00382">
    <property type="entry name" value="TFIIB"/>
    <property type="match status" value="2"/>
</dbReference>
<dbReference type="GO" id="GO:0097550">
    <property type="term" value="C:transcription preinitiation complex"/>
    <property type="evidence" value="ECO:0000318"/>
    <property type="project" value="GO_Central"/>
</dbReference>
<reference evidence="12 13" key="1">
    <citation type="journal article" date="2014" name="Nat. Commun.">
        <title>Klebsormidium flaccidum genome reveals primary factors for plant terrestrial adaptation.</title>
        <authorList>
            <person name="Hori K."/>
            <person name="Maruyama F."/>
            <person name="Fujisawa T."/>
            <person name="Togashi T."/>
            <person name="Yamamoto N."/>
            <person name="Seo M."/>
            <person name="Sato S."/>
            <person name="Yamada T."/>
            <person name="Mori H."/>
            <person name="Tajima N."/>
            <person name="Moriyama T."/>
            <person name="Ikeuchi M."/>
            <person name="Watanabe M."/>
            <person name="Wada H."/>
            <person name="Kobayashi K."/>
            <person name="Saito M."/>
            <person name="Masuda T."/>
            <person name="Sasaki-Sekimoto Y."/>
            <person name="Mashiguchi K."/>
            <person name="Awai K."/>
            <person name="Shimojima M."/>
            <person name="Masuda S."/>
            <person name="Iwai M."/>
            <person name="Nobusawa T."/>
            <person name="Narise T."/>
            <person name="Kondo S."/>
            <person name="Saito H."/>
            <person name="Sato R."/>
            <person name="Murakawa M."/>
            <person name="Ihara Y."/>
            <person name="Oshima-Yamada Y."/>
            <person name="Ohtaka K."/>
            <person name="Satoh M."/>
            <person name="Sonobe K."/>
            <person name="Ishii M."/>
            <person name="Ohtani R."/>
            <person name="Kanamori-Sato M."/>
            <person name="Honoki R."/>
            <person name="Miyazaki D."/>
            <person name="Mochizuki H."/>
            <person name="Umetsu J."/>
            <person name="Higashi K."/>
            <person name="Shibata D."/>
            <person name="Kamiya Y."/>
            <person name="Sato N."/>
            <person name="Nakamura Y."/>
            <person name="Tabata S."/>
            <person name="Ida S."/>
            <person name="Kurokawa K."/>
            <person name="Ohta H."/>
        </authorList>
    </citation>
    <scope>NUCLEOTIDE SEQUENCE [LARGE SCALE GENOMIC DNA]</scope>
    <source>
        <strain evidence="12 13">NIES-2285</strain>
    </source>
</reference>
<feature type="compositionally biased region" description="Basic and acidic residues" evidence="10">
    <location>
        <begin position="812"/>
        <end position="843"/>
    </location>
</feature>
<dbReference type="GO" id="GO:0070897">
    <property type="term" value="P:transcription preinitiation complex assembly"/>
    <property type="evidence" value="ECO:0007669"/>
    <property type="project" value="InterPro"/>
</dbReference>
<dbReference type="InterPro" id="IPR013150">
    <property type="entry name" value="TFIIB_cyclin"/>
</dbReference>
<feature type="compositionally biased region" description="Acidic residues" evidence="10">
    <location>
        <begin position="576"/>
        <end position="606"/>
    </location>
</feature>
<keyword evidence="13" id="KW-1185">Reference proteome</keyword>
<dbReference type="FunFam" id="1.10.472.10:FF:000007">
    <property type="entry name" value="Transcription factor IIIB 90 kDa subunit"/>
    <property type="match status" value="1"/>
</dbReference>
<dbReference type="SUPFAM" id="SSF47954">
    <property type="entry name" value="Cyclin-like"/>
    <property type="match status" value="2"/>
</dbReference>
<dbReference type="InterPro" id="IPR000812">
    <property type="entry name" value="TFIIB"/>
</dbReference>
<dbReference type="Pfam" id="PF07741">
    <property type="entry name" value="BRF1"/>
    <property type="match status" value="1"/>
</dbReference>
<feature type="compositionally biased region" description="Polar residues" evidence="10">
    <location>
        <begin position="460"/>
        <end position="469"/>
    </location>
</feature>
<dbReference type="PANTHER" id="PTHR11618">
    <property type="entry name" value="TRANSCRIPTION INITIATION FACTOR IIB-RELATED"/>
    <property type="match status" value="1"/>
</dbReference>
<keyword evidence="12" id="KW-0396">Initiation factor</keyword>
<dbReference type="OMA" id="EPPCKVM"/>
<feature type="compositionally biased region" description="Low complexity" evidence="10">
    <location>
        <begin position="470"/>
        <end position="483"/>
    </location>
</feature>
<evidence type="ECO:0000313" key="12">
    <source>
        <dbReference type="EMBL" id="GAQ82537.1"/>
    </source>
</evidence>
<feature type="domain" description="Cyclin-like" evidence="11">
    <location>
        <begin position="194"/>
        <end position="279"/>
    </location>
</feature>
<dbReference type="CDD" id="cd20553">
    <property type="entry name" value="CYCLIN_TFIIIB90_rpt1"/>
    <property type="match status" value="1"/>
</dbReference>
<dbReference type="InterPro" id="IPR013763">
    <property type="entry name" value="Cyclin-like_dom"/>
</dbReference>
<protein>
    <submittedName>
        <fullName evidence="12">Transcription initiation factor TFIIIB Brf1 subunit</fullName>
    </submittedName>
</protein>
<dbReference type="GO" id="GO:0006352">
    <property type="term" value="P:DNA-templated transcription initiation"/>
    <property type="evidence" value="ECO:0000318"/>
    <property type="project" value="GO_Central"/>
</dbReference>
<evidence type="ECO:0000256" key="5">
    <source>
        <dbReference type="ARBA" id="ARBA00022833"/>
    </source>
</evidence>
<evidence type="ECO:0000256" key="1">
    <source>
        <dbReference type="ARBA" id="ARBA00004123"/>
    </source>
</evidence>
<comment type="similarity">
    <text evidence="2">Belongs to the TFIIB family.</text>
</comment>
<dbReference type="Proteomes" id="UP000054558">
    <property type="component" value="Unassembled WGS sequence"/>
</dbReference>
<dbReference type="FunFam" id="1.10.472.10:FF:000066">
    <property type="entry name" value="Transcription factor IIIB subunit"/>
    <property type="match status" value="1"/>
</dbReference>
<dbReference type="PANTHER" id="PTHR11618:SF4">
    <property type="entry name" value="TRANSCRIPTION FACTOR IIIB 90 KDA SUBUNIT"/>
    <property type="match status" value="1"/>
</dbReference>
<dbReference type="InterPro" id="IPR036915">
    <property type="entry name" value="Cyclin-like_sf"/>
</dbReference>
<dbReference type="InterPro" id="IPR011665">
    <property type="entry name" value="BRF1_TBP-bd_dom"/>
</dbReference>
<feature type="compositionally biased region" description="Low complexity" evidence="10">
    <location>
        <begin position="693"/>
        <end position="704"/>
    </location>
</feature>
<name>A0A1Y1I191_KLENI</name>
<dbReference type="Gene3D" id="1.10.472.170">
    <property type="match status" value="1"/>
</dbReference>
<keyword evidence="4" id="KW-0863">Zinc-finger</keyword>
<keyword evidence="8" id="KW-0804">Transcription</keyword>
<dbReference type="STRING" id="105231.A0A1Y1I191"/>
<evidence type="ECO:0000256" key="10">
    <source>
        <dbReference type="SAM" id="MobiDB-lite"/>
    </source>
</evidence>
<evidence type="ECO:0000256" key="6">
    <source>
        <dbReference type="ARBA" id="ARBA00023015"/>
    </source>
</evidence>
<keyword evidence="9" id="KW-0539">Nucleus</keyword>
<keyword evidence="6" id="KW-0805">Transcription regulation</keyword>